<keyword evidence="1" id="KW-1133">Transmembrane helix</keyword>
<dbReference type="AlphaFoldDB" id="A0AAU9IJ65"/>
<reference evidence="2" key="1">
    <citation type="submission" date="2021-09" db="EMBL/GenBank/DDBJ databases">
        <authorList>
            <consortium name="AG Swart"/>
            <person name="Singh M."/>
            <person name="Singh A."/>
            <person name="Seah K."/>
            <person name="Emmerich C."/>
        </authorList>
    </citation>
    <scope>NUCLEOTIDE SEQUENCE</scope>
    <source>
        <strain evidence="2">ATCC30299</strain>
    </source>
</reference>
<keyword evidence="3" id="KW-1185">Reference proteome</keyword>
<organism evidence="2 3">
    <name type="scientific">Blepharisma stoltei</name>
    <dbReference type="NCBI Taxonomy" id="1481888"/>
    <lineage>
        <taxon>Eukaryota</taxon>
        <taxon>Sar</taxon>
        <taxon>Alveolata</taxon>
        <taxon>Ciliophora</taxon>
        <taxon>Postciliodesmatophora</taxon>
        <taxon>Heterotrichea</taxon>
        <taxon>Heterotrichida</taxon>
        <taxon>Blepharismidae</taxon>
        <taxon>Blepharisma</taxon>
    </lineage>
</organism>
<gene>
    <name evidence="2" type="ORF">BSTOLATCC_MIC8569</name>
</gene>
<evidence type="ECO:0000313" key="3">
    <source>
        <dbReference type="Proteomes" id="UP001162131"/>
    </source>
</evidence>
<keyword evidence="1" id="KW-0472">Membrane</keyword>
<accession>A0AAU9IJ65</accession>
<evidence type="ECO:0000256" key="1">
    <source>
        <dbReference type="SAM" id="Phobius"/>
    </source>
</evidence>
<evidence type="ECO:0000313" key="2">
    <source>
        <dbReference type="EMBL" id="CAG9313296.1"/>
    </source>
</evidence>
<dbReference type="Proteomes" id="UP001162131">
    <property type="component" value="Unassembled WGS sequence"/>
</dbReference>
<keyword evidence="1" id="KW-0812">Transmembrane</keyword>
<feature type="transmembrane region" description="Helical" evidence="1">
    <location>
        <begin position="63"/>
        <end position="84"/>
    </location>
</feature>
<proteinExistence type="predicted"/>
<protein>
    <submittedName>
        <fullName evidence="2">Uncharacterized protein</fullName>
    </submittedName>
</protein>
<sequence length="90" mass="10614">MCKSSYSPDEFNDEEMHIVFFCDENEELKAVEFSTTLLKVLRWHFEVLPRTSFKFFLSSTGSFISVFFLFPILLFVLSINFFSFEILTVS</sequence>
<comment type="caution">
    <text evidence="2">The sequence shown here is derived from an EMBL/GenBank/DDBJ whole genome shotgun (WGS) entry which is preliminary data.</text>
</comment>
<name>A0AAU9IJ65_9CILI</name>
<dbReference type="EMBL" id="CAJZBQ010000010">
    <property type="protein sequence ID" value="CAG9313296.1"/>
    <property type="molecule type" value="Genomic_DNA"/>
</dbReference>